<dbReference type="Gene3D" id="2.30.30.830">
    <property type="match status" value="1"/>
</dbReference>
<name>A0A0T9PF68_9GAMM</name>
<evidence type="ECO:0000259" key="10">
    <source>
        <dbReference type="Pfam" id="PF11356"/>
    </source>
</evidence>
<evidence type="ECO:0000256" key="5">
    <source>
        <dbReference type="ARBA" id="ARBA00022692"/>
    </source>
</evidence>
<dbReference type="EMBL" id="CQAW01000007">
    <property type="protein sequence ID" value="CNH61801.1"/>
    <property type="molecule type" value="Genomic_DNA"/>
</dbReference>
<keyword evidence="12" id="KW-1185">Reference proteome</keyword>
<evidence type="ECO:0000313" key="11">
    <source>
        <dbReference type="EMBL" id="CNH61801.1"/>
    </source>
</evidence>
<accession>A0A0T9PF68</accession>
<proteinExistence type="predicted"/>
<feature type="domain" description="Type II secretion system protein GspC N-terminal" evidence="10">
    <location>
        <begin position="96"/>
        <end position="162"/>
    </location>
</feature>
<evidence type="ECO:0000256" key="9">
    <source>
        <dbReference type="SAM" id="Phobius"/>
    </source>
</evidence>
<evidence type="ECO:0000256" key="2">
    <source>
        <dbReference type="ARBA" id="ARBA00022448"/>
    </source>
</evidence>
<evidence type="ECO:0000256" key="8">
    <source>
        <dbReference type="ARBA" id="ARBA00023136"/>
    </source>
</evidence>
<reference evidence="12" key="1">
    <citation type="submission" date="2015-03" db="EMBL/GenBank/DDBJ databases">
        <authorList>
            <consortium name="Pathogen Informatics"/>
            <person name="Murphy D."/>
        </authorList>
    </citation>
    <scope>NUCLEOTIDE SEQUENCE [LARGE SCALE GENOMIC DNA]</scope>
    <source>
        <strain evidence="12">IP6945</strain>
    </source>
</reference>
<keyword evidence="3" id="KW-1003">Cell membrane</keyword>
<sequence length="165" mass="19087">MLSFFNLIFITPYKILLNRKNIILEIILIFCFFYQVSIGFNMIMEKNKRKVPLLYEGEWSNNFINKTKMVKEIKDSIIFQIKDNDKEITSEIVNVLNSPLYTGTLKLVGVLEHTDEASSIVILELNGKQNLYLEGDEVEAITIVKILKDRIIINENGGHYTLVIL</sequence>
<keyword evidence="5 9" id="KW-0812">Transmembrane</keyword>
<evidence type="ECO:0000256" key="1">
    <source>
        <dbReference type="ARBA" id="ARBA00004533"/>
    </source>
</evidence>
<keyword evidence="6" id="KW-0653">Protein transport</keyword>
<dbReference type="GO" id="GO:0005886">
    <property type="term" value="C:plasma membrane"/>
    <property type="evidence" value="ECO:0007669"/>
    <property type="project" value="UniProtKB-SubCell"/>
</dbReference>
<organism evidence="11 12">
    <name type="scientific">Yersinia thracica</name>
    <dbReference type="NCBI Taxonomy" id="2890319"/>
    <lineage>
        <taxon>Bacteria</taxon>
        <taxon>Pseudomonadati</taxon>
        <taxon>Pseudomonadota</taxon>
        <taxon>Gammaproteobacteria</taxon>
        <taxon>Enterobacterales</taxon>
        <taxon>Yersiniaceae</taxon>
        <taxon>Yersinia</taxon>
    </lineage>
</organism>
<evidence type="ECO:0000256" key="4">
    <source>
        <dbReference type="ARBA" id="ARBA00022519"/>
    </source>
</evidence>
<protein>
    <submittedName>
        <fullName evidence="11">General secretion pathway protein C</fullName>
    </submittedName>
</protein>
<keyword evidence="7 9" id="KW-1133">Transmembrane helix</keyword>
<dbReference type="GO" id="GO:0015031">
    <property type="term" value="P:protein transport"/>
    <property type="evidence" value="ECO:0007669"/>
    <property type="project" value="UniProtKB-KW"/>
</dbReference>
<dbReference type="Proteomes" id="UP000041882">
    <property type="component" value="Unassembled WGS sequence"/>
</dbReference>
<gene>
    <name evidence="11" type="primary">outC</name>
    <name evidence="11" type="ORF">ERS008472_01885</name>
</gene>
<keyword evidence="2" id="KW-0813">Transport</keyword>
<evidence type="ECO:0000256" key="6">
    <source>
        <dbReference type="ARBA" id="ARBA00022927"/>
    </source>
</evidence>
<keyword evidence="4" id="KW-0997">Cell inner membrane</keyword>
<feature type="transmembrane region" description="Helical" evidence="9">
    <location>
        <begin position="22"/>
        <end position="43"/>
    </location>
</feature>
<comment type="subcellular location">
    <subcellularLocation>
        <location evidence="1">Cell inner membrane</location>
    </subcellularLocation>
</comment>
<dbReference type="AlphaFoldDB" id="A0A0T9PF68"/>
<dbReference type="InterPro" id="IPR024961">
    <property type="entry name" value="T2SS_GspC_N"/>
</dbReference>
<evidence type="ECO:0000313" key="12">
    <source>
        <dbReference type="Proteomes" id="UP000041882"/>
    </source>
</evidence>
<keyword evidence="8 9" id="KW-0472">Membrane</keyword>
<evidence type="ECO:0000256" key="7">
    <source>
        <dbReference type="ARBA" id="ARBA00022989"/>
    </source>
</evidence>
<dbReference type="Pfam" id="PF11356">
    <property type="entry name" value="T2SSC"/>
    <property type="match status" value="1"/>
</dbReference>
<evidence type="ECO:0000256" key="3">
    <source>
        <dbReference type="ARBA" id="ARBA00022475"/>
    </source>
</evidence>